<proteinExistence type="predicted"/>
<dbReference type="Proteomes" id="UP000077202">
    <property type="component" value="Unassembled WGS sequence"/>
</dbReference>
<feature type="region of interest" description="Disordered" evidence="1">
    <location>
        <begin position="149"/>
        <end position="198"/>
    </location>
</feature>
<keyword evidence="3" id="KW-1185">Reference proteome</keyword>
<feature type="compositionally biased region" description="Basic residues" evidence="1">
    <location>
        <begin position="151"/>
        <end position="164"/>
    </location>
</feature>
<protein>
    <submittedName>
        <fullName evidence="2">Uncharacterized protein</fullName>
    </submittedName>
</protein>
<evidence type="ECO:0000256" key="1">
    <source>
        <dbReference type="SAM" id="MobiDB-lite"/>
    </source>
</evidence>
<gene>
    <name evidence="2" type="ORF">AXG93_3954s1110</name>
</gene>
<comment type="caution">
    <text evidence="2">The sequence shown here is derived from an EMBL/GenBank/DDBJ whole genome shotgun (WGS) entry which is preliminary data.</text>
</comment>
<reference evidence="2" key="1">
    <citation type="submission" date="2016-03" db="EMBL/GenBank/DDBJ databases">
        <title>Mechanisms controlling the formation of the plant cell surface in tip-growing cells are functionally conserved among land plants.</title>
        <authorList>
            <person name="Honkanen S."/>
            <person name="Jones V.A."/>
            <person name="Morieri G."/>
            <person name="Champion C."/>
            <person name="Hetherington A.J."/>
            <person name="Kelly S."/>
            <person name="Saint-Marcoux D."/>
            <person name="Proust H."/>
            <person name="Prescott H."/>
            <person name="Dolan L."/>
        </authorList>
    </citation>
    <scope>NUCLEOTIDE SEQUENCE [LARGE SCALE GENOMIC DNA]</scope>
    <source>
        <tissue evidence="2">Whole gametophyte</tissue>
    </source>
</reference>
<evidence type="ECO:0000313" key="2">
    <source>
        <dbReference type="EMBL" id="OAE21421.1"/>
    </source>
</evidence>
<dbReference type="AlphaFoldDB" id="A0A176VM79"/>
<name>A0A176VM79_MARPO</name>
<accession>A0A176VM79</accession>
<feature type="compositionally biased region" description="Low complexity" evidence="1">
    <location>
        <begin position="168"/>
        <end position="184"/>
    </location>
</feature>
<dbReference type="EMBL" id="LVLJ01003438">
    <property type="protein sequence ID" value="OAE21421.1"/>
    <property type="molecule type" value="Genomic_DNA"/>
</dbReference>
<evidence type="ECO:0000313" key="3">
    <source>
        <dbReference type="Proteomes" id="UP000077202"/>
    </source>
</evidence>
<sequence>MESAFGRRPSYHRRSHFQRCNNWAFSKDDKSQFEFVKGQSRTACVGSANLRACVNFYRGMGLLTKSEEKQFSKERKVLTIEFGKDTDKEDNVQAEEPPRRTRRGLVHLDVVSICEQLDKRPAKRRKIVDNSGEDQRPESRMIETQVTQIKMPKRRARPKKKANHKMVVSESLESSVAKSEAAASTIDEDGREEPNLRI</sequence>
<organism evidence="2 3">
    <name type="scientific">Marchantia polymorpha subsp. ruderalis</name>
    <dbReference type="NCBI Taxonomy" id="1480154"/>
    <lineage>
        <taxon>Eukaryota</taxon>
        <taxon>Viridiplantae</taxon>
        <taxon>Streptophyta</taxon>
        <taxon>Embryophyta</taxon>
        <taxon>Marchantiophyta</taxon>
        <taxon>Marchantiopsida</taxon>
        <taxon>Marchantiidae</taxon>
        <taxon>Marchantiales</taxon>
        <taxon>Marchantiaceae</taxon>
        <taxon>Marchantia</taxon>
    </lineage>
</organism>